<proteinExistence type="predicted"/>
<feature type="compositionally biased region" description="Polar residues" evidence="1">
    <location>
        <begin position="79"/>
        <end position="98"/>
    </location>
</feature>
<protein>
    <submittedName>
        <fullName evidence="2">Uncharacterized protein</fullName>
    </submittedName>
</protein>
<accession>A0A392SUU5</accession>
<dbReference type="EMBL" id="LXQA010435014">
    <property type="protein sequence ID" value="MCI51636.1"/>
    <property type="molecule type" value="Genomic_DNA"/>
</dbReference>
<evidence type="ECO:0000313" key="3">
    <source>
        <dbReference type="Proteomes" id="UP000265520"/>
    </source>
</evidence>
<organism evidence="2 3">
    <name type="scientific">Trifolium medium</name>
    <dbReference type="NCBI Taxonomy" id="97028"/>
    <lineage>
        <taxon>Eukaryota</taxon>
        <taxon>Viridiplantae</taxon>
        <taxon>Streptophyta</taxon>
        <taxon>Embryophyta</taxon>
        <taxon>Tracheophyta</taxon>
        <taxon>Spermatophyta</taxon>
        <taxon>Magnoliopsida</taxon>
        <taxon>eudicotyledons</taxon>
        <taxon>Gunneridae</taxon>
        <taxon>Pentapetalae</taxon>
        <taxon>rosids</taxon>
        <taxon>fabids</taxon>
        <taxon>Fabales</taxon>
        <taxon>Fabaceae</taxon>
        <taxon>Papilionoideae</taxon>
        <taxon>50 kb inversion clade</taxon>
        <taxon>NPAAA clade</taxon>
        <taxon>Hologalegina</taxon>
        <taxon>IRL clade</taxon>
        <taxon>Trifolieae</taxon>
        <taxon>Trifolium</taxon>
    </lineage>
</organism>
<comment type="caution">
    <text evidence="2">The sequence shown here is derived from an EMBL/GenBank/DDBJ whole genome shotgun (WGS) entry which is preliminary data.</text>
</comment>
<feature type="compositionally biased region" description="Basic and acidic residues" evidence="1">
    <location>
        <begin position="69"/>
        <end position="78"/>
    </location>
</feature>
<feature type="region of interest" description="Disordered" evidence="1">
    <location>
        <begin position="1"/>
        <end position="98"/>
    </location>
</feature>
<dbReference type="Proteomes" id="UP000265520">
    <property type="component" value="Unassembled WGS sequence"/>
</dbReference>
<feature type="compositionally biased region" description="Basic and acidic residues" evidence="1">
    <location>
        <begin position="22"/>
        <end position="38"/>
    </location>
</feature>
<name>A0A392SUU5_9FABA</name>
<sequence>MDKIVSGMEEAACGAPQSKASMELKHNRPSSAHKEDRPLNVVFKQHPGSPVKERPLNVSGLWTSPSKDGQVRSHEHDGSSQTLKGDSVVSSTARVPRR</sequence>
<reference evidence="2 3" key="1">
    <citation type="journal article" date="2018" name="Front. Plant Sci.">
        <title>Red Clover (Trifolium pratense) and Zigzag Clover (T. medium) - A Picture of Genomic Similarities and Differences.</title>
        <authorList>
            <person name="Dluhosova J."/>
            <person name="Istvanek J."/>
            <person name="Nedelnik J."/>
            <person name="Repkova J."/>
        </authorList>
    </citation>
    <scope>NUCLEOTIDE SEQUENCE [LARGE SCALE GENOMIC DNA]</scope>
    <source>
        <strain evidence="3">cv. 10/8</strain>
        <tissue evidence="2">Leaf</tissue>
    </source>
</reference>
<evidence type="ECO:0000313" key="2">
    <source>
        <dbReference type="EMBL" id="MCI51636.1"/>
    </source>
</evidence>
<keyword evidence="3" id="KW-1185">Reference proteome</keyword>
<evidence type="ECO:0000256" key="1">
    <source>
        <dbReference type="SAM" id="MobiDB-lite"/>
    </source>
</evidence>
<feature type="non-terminal residue" evidence="2">
    <location>
        <position position="98"/>
    </location>
</feature>
<dbReference type="AlphaFoldDB" id="A0A392SUU5"/>